<evidence type="ECO:0000313" key="3">
    <source>
        <dbReference type="EMBL" id="WAQ96049.1"/>
    </source>
</evidence>
<dbReference type="InterPro" id="IPR011990">
    <property type="entry name" value="TPR-like_helical_dom_sf"/>
</dbReference>
<gene>
    <name evidence="3" type="ORF">MAR_028739</name>
</gene>
<organism evidence="3 4">
    <name type="scientific">Mya arenaria</name>
    <name type="common">Soft-shell clam</name>
    <dbReference type="NCBI Taxonomy" id="6604"/>
    <lineage>
        <taxon>Eukaryota</taxon>
        <taxon>Metazoa</taxon>
        <taxon>Spiralia</taxon>
        <taxon>Lophotrochozoa</taxon>
        <taxon>Mollusca</taxon>
        <taxon>Bivalvia</taxon>
        <taxon>Autobranchia</taxon>
        <taxon>Heteroconchia</taxon>
        <taxon>Euheterodonta</taxon>
        <taxon>Imparidentia</taxon>
        <taxon>Neoheterodontei</taxon>
        <taxon>Myida</taxon>
        <taxon>Myoidea</taxon>
        <taxon>Myidae</taxon>
        <taxon>Mya</taxon>
    </lineage>
</organism>
<evidence type="ECO:0000256" key="2">
    <source>
        <dbReference type="SAM" id="MobiDB-lite"/>
    </source>
</evidence>
<dbReference type="Proteomes" id="UP001164746">
    <property type="component" value="Chromosome 2"/>
</dbReference>
<feature type="region of interest" description="Disordered" evidence="2">
    <location>
        <begin position="187"/>
        <end position="208"/>
    </location>
</feature>
<accession>A0ABY7DHV5</accession>
<dbReference type="InterPro" id="IPR051222">
    <property type="entry name" value="PPR/CCM1_RNA-binding"/>
</dbReference>
<feature type="region of interest" description="Disordered" evidence="2">
    <location>
        <begin position="226"/>
        <end position="268"/>
    </location>
</feature>
<proteinExistence type="predicted"/>
<evidence type="ECO:0000313" key="4">
    <source>
        <dbReference type="Proteomes" id="UP001164746"/>
    </source>
</evidence>
<dbReference type="PANTHER" id="PTHR47942:SF63">
    <property type="entry name" value="PENTATRICOPEPTIDE REPEAT-CONTAINING PROTEIN"/>
    <property type="match status" value="1"/>
</dbReference>
<keyword evidence="4" id="KW-1185">Reference proteome</keyword>
<reference evidence="3" key="1">
    <citation type="submission" date="2022-11" db="EMBL/GenBank/DDBJ databases">
        <title>Centuries of genome instability and evolution in soft-shell clam transmissible cancer (bioRxiv).</title>
        <authorList>
            <person name="Hart S.F.M."/>
            <person name="Yonemitsu M.A."/>
            <person name="Giersch R.M."/>
            <person name="Beal B.F."/>
            <person name="Arriagada G."/>
            <person name="Davis B.W."/>
            <person name="Ostrander E.A."/>
            <person name="Goff S.P."/>
            <person name="Metzger M.J."/>
        </authorList>
    </citation>
    <scope>NUCLEOTIDE SEQUENCE</scope>
    <source>
        <strain evidence="3">MELC-2E11</strain>
        <tissue evidence="3">Siphon/mantle</tissue>
    </source>
</reference>
<sequence>MSGLLAKLRLTKTAGCTWSKYAWMKRRLLQSKWSVLRSPAESHLFQPVYQHAATFSSYFDETCYQDTKIKSFKKKNNTFNENKSFDTRKESHRKFKKHGFNDETFRKEKSFDTRNDQVKEYRKPFKKDTRHNNETYRKFKNPEFEDETFREENSFDTRNNRMREYGKPISKETSLKELHGKKFYKDPELSFDGEDDGHNNRNFPSTENGHLQLDIQDAELSLRLDAEDSGESMSPDVNIRRSKPTKSDRTVKPSKINRSEYKREGIESKRNDSANKWIDTFGTMSPDEDLGSVTVNTAEKNLSYKSLEKEDKNDELGFLNHIRLSRYDDRKDHRHTRRQPPVWYARQIMKFEKQGKVKEAIEVFDKWMIQNDRVMPNGGEIGLVEADFDEEKCDDDELEAAIDLDAVQGSSAEIVKTMKSQGLVPNIRTYGVLAHCCKDRQDGMRLLDEMEAANLMPTALVFSNLFFTANRHFAYKRDLLLKMQEMGVKPSEHFILIAEQFLMRVKAESHTLNSRVMKDFMFYIKVYERWCKHNAVEVPDHPWKTFREEKKDTQEQA</sequence>
<dbReference type="PANTHER" id="PTHR47942">
    <property type="entry name" value="TETRATRICOPEPTIDE REPEAT (TPR)-LIKE SUPERFAMILY PROTEIN-RELATED"/>
    <property type="match status" value="1"/>
</dbReference>
<dbReference type="Gene3D" id="1.25.40.10">
    <property type="entry name" value="Tetratricopeptide repeat domain"/>
    <property type="match status" value="1"/>
</dbReference>
<dbReference type="EMBL" id="CP111013">
    <property type="protein sequence ID" value="WAQ96049.1"/>
    <property type="molecule type" value="Genomic_DNA"/>
</dbReference>
<feature type="compositionally biased region" description="Basic and acidic residues" evidence="2">
    <location>
        <begin position="245"/>
        <end position="268"/>
    </location>
</feature>
<name>A0ABY7DHV5_MYAAR</name>
<evidence type="ECO:0000256" key="1">
    <source>
        <dbReference type="ARBA" id="ARBA00022737"/>
    </source>
</evidence>
<protein>
    <submittedName>
        <fullName evidence="3">PTCD1-like protein</fullName>
    </submittedName>
</protein>
<keyword evidence="1" id="KW-0677">Repeat</keyword>